<dbReference type="Proteomes" id="UP000471147">
    <property type="component" value="Unassembled WGS sequence"/>
</dbReference>
<keyword evidence="3" id="KW-1185">Reference proteome</keyword>
<dbReference type="CDD" id="cd03139">
    <property type="entry name" value="GATase1_PfpI_2"/>
    <property type="match status" value="1"/>
</dbReference>
<accession>A0A6I4LW18</accession>
<sequence>MRAVGAIRRPFAFARGRANYAPMNIVFVLFDNVTQLDFAGPVQFLSRLPGSTVQIASKDGKAVTTDCGFSILPNTSFADCRSADIICVPGGHGVRQAVADPAIIDFVRQQGAQAKWVTSVCTGAFILGVAGLLQDKRATCHWAYTHLLPLVGATHLPARVVRDGNVVTAGGVTSGIDFALELIALIAGEDVARTLQLALEYDPAPPFHGGTPETTSPDILHNLRARVYDSAAAQMEDALRGSGVTLTSA</sequence>
<gene>
    <name evidence="2" type="ORF">EUU23_08465</name>
</gene>
<protein>
    <submittedName>
        <fullName evidence="2">DJ-1/PfpI family protein</fullName>
    </submittedName>
</protein>
<dbReference type="PANTHER" id="PTHR43130:SF2">
    <property type="entry name" value="DJ-1_PFPI DOMAIN-CONTAINING PROTEIN"/>
    <property type="match status" value="1"/>
</dbReference>
<dbReference type="AlphaFoldDB" id="A0A6I4LW18"/>
<dbReference type="InterPro" id="IPR029062">
    <property type="entry name" value="Class_I_gatase-like"/>
</dbReference>
<dbReference type="OrthoDB" id="186587at2"/>
<evidence type="ECO:0000313" key="3">
    <source>
        <dbReference type="Proteomes" id="UP000471147"/>
    </source>
</evidence>
<dbReference type="InterPro" id="IPR052158">
    <property type="entry name" value="INH-QAR"/>
</dbReference>
<dbReference type="EMBL" id="SDWJ01000002">
    <property type="protein sequence ID" value="MVZ97737.1"/>
    <property type="molecule type" value="Genomic_DNA"/>
</dbReference>
<name>A0A6I4LW18_9SPHN</name>
<dbReference type="GO" id="GO:0006355">
    <property type="term" value="P:regulation of DNA-templated transcription"/>
    <property type="evidence" value="ECO:0007669"/>
    <property type="project" value="TreeGrafter"/>
</dbReference>
<dbReference type="Gene3D" id="3.40.50.880">
    <property type="match status" value="1"/>
</dbReference>
<evidence type="ECO:0000313" key="2">
    <source>
        <dbReference type="EMBL" id="MVZ97737.1"/>
    </source>
</evidence>
<reference evidence="2 3" key="1">
    <citation type="submission" date="2019-01" db="EMBL/GenBank/DDBJ databases">
        <title>Sphingorhabdus lacus sp.nov., isolated from an oligotrophic freshwater lake.</title>
        <authorList>
            <person name="Park M."/>
        </authorList>
    </citation>
    <scope>NUCLEOTIDE SEQUENCE [LARGE SCALE GENOMIC DNA]</scope>
    <source>
        <strain evidence="2 3">IMCC26285</strain>
    </source>
</reference>
<evidence type="ECO:0000259" key="1">
    <source>
        <dbReference type="Pfam" id="PF01965"/>
    </source>
</evidence>
<organism evidence="2 3">
    <name type="scientific">Sphingorhabdus profundilacus</name>
    <dbReference type="NCBI Taxonomy" id="2509718"/>
    <lineage>
        <taxon>Bacteria</taxon>
        <taxon>Pseudomonadati</taxon>
        <taxon>Pseudomonadota</taxon>
        <taxon>Alphaproteobacteria</taxon>
        <taxon>Sphingomonadales</taxon>
        <taxon>Sphingomonadaceae</taxon>
        <taxon>Sphingorhabdus</taxon>
    </lineage>
</organism>
<dbReference type="SUPFAM" id="SSF52317">
    <property type="entry name" value="Class I glutamine amidotransferase-like"/>
    <property type="match status" value="1"/>
</dbReference>
<feature type="domain" description="DJ-1/PfpI" evidence="1">
    <location>
        <begin position="24"/>
        <end position="184"/>
    </location>
</feature>
<proteinExistence type="predicted"/>
<dbReference type="InterPro" id="IPR002818">
    <property type="entry name" value="DJ-1/PfpI"/>
</dbReference>
<comment type="caution">
    <text evidence="2">The sequence shown here is derived from an EMBL/GenBank/DDBJ whole genome shotgun (WGS) entry which is preliminary data.</text>
</comment>
<dbReference type="PANTHER" id="PTHR43130">
    <property type="entry name" value="ARAC-FAMILY TRANSCRIPTIONAL REGULATOR"/>
    <property type="match status" value="1"/>
</dbReference>
<dbReference type="Pfam" id="PF01965">
    <property type="entry name" value="DJ-1_PfpI"/>
    <property type="match status" value="1"/>
</dbReference>